<accession>A0A1S6QL38</accession>
<dbReference type="InterPro" id="IPR000182">
    <property type="entry name" value="GNAT_dom"/>
</dbReference>
<reference evidence="2 3" key="1">
    <citation type="journal article" date="2015" name="Genome Announc.">
        <title>Genome Sequence of Lactobacillus curieae CCTCC M 2011381T, a Novel Producer of Gamma-aminobutyric Acid.</title>
        <authorList>
            <person name="Wang Y."/>
            <person name="Wang Y."/>
            <person name="Lang C."/>
            <person name="Wei D."/>
            <person name="Xu P."/>
            <person name="Xie J."/>
        </authorList>
    </citation>
    <scope>NUCLEOTIDE SEQUENCE [LARGE SCALE GENOMIC DNA]</scope>
    <source>
        <strain evidence="2 3">CCTCC M 2011381</strain>
    </source>
</reference>
<keyword evidence="3" id="KW-1185">Reference proteome</keyword>
<dbReference type="GO" id="GO:0016747">
    <property type="term" value="F:acyltransferase activity, transferring groups other than amino-acyl groups"/>
    <property type="evidence" value="ECO:0007669"/>
    <property type="project" value="InterPro"/>
</dbReference>
<evidence type="ECO:0000259" key="1">
    <source>
        <dbReference type="PROSITE" id="PS51186"/>
    </source>
</evidence>
<dbReference type="SUPFAM" id="SSF55729">
    <property type="entry name" value="Acyl-CoA N-acyltransferases (Nat)"/>
    <property type="match status" value="1"/>
</dbReference>
<sequence>MNIELKPFRQSDLTDFWQLAFSDDEAEWTKWNGPYFHDKLPTQSDFINHQEKYNYVNNPLKKLIWLNGHMVGMVSANYEDGDLMQWLDVGIVIYDESRWHSGIGKEALRKWISELFELVDLPHIGLTTWSGNIRMMKLAESIGMTKEAQVRQVRYWDSKYWDSVKYGTLRKEWRSN</sequence>
<dbReference type="AlphaFoldDB" id="A0A1S6QL38"/>
<dbReference type="EMBL" id="CP018906">
    <property type="protein sequence ID" value="AQW22334.1"/>
    <property type="molecule type" value="Genomic_DNA"/>
</dbReference>
<dbReference type="Pfam" id="PF13302">
    <property type="entry name" value="Acetyltransf_3"/>
    <property type="match status" value="1"/>
</dbReference>
<gene>
    <name evidence="2" type="ORF">PL11_005765</name>
</gene>
<dbReference type="PANTHER" id="PTHR43415:SF4">
    <property type="entry name" value="N-ACETYLTRANSFERASE DOMAIN-CONTAINING PROTEIN"/>
    <property type="match status" value="1"/>
</dbReference>
<dbReference type="PANTHER" id="PTHR43415">
    <property type="entry name" value="SPERMIDINE N(1)-ACETYLTRANSFERASE"/>
    <property type="match status" value="1"/>
</dbReference>
<dbReference type="OrthoDB" id="9795206at2"/>
<dbReference type="Proteomes" id="UP000030361">
    <property type="component" value="Chromosome"/>
</dbReference>
<dbReference type="Gene3D" id="3.40.630.30">
    <property type="match status" value="1"/>
</dbReference>
<keyword evidence="2" id="KW-0808">Transferase</keyword>
<protein>
    <submittedName>
        <fullName evidence="2">N-acetyltransferase</fullName>
    </submittedName>
</protein>
<evidence type="ECO:0000313" key="3">
    <source>
        <dbReference type="Proteomes" id="UP000030361"/>
    </source>
</evidence>
<dbReference type="PROSITE" id="PS51186">
    <property type="entry name" value="GNAT"/>
    <property type="match status" value="1"/>
</dbReference>
<dbReference type="InterPro" id="IPR016181">
    <property type="entry name" value="Acyl_CoA_acyltransferase"/>
</dbReference>
<proteinExistence type="predicted"/>
<name>A0A1S6QL38_9LACO</name>
<organism evidence="2 3">
    <name type="scientific">Lentilactobacillus curieae</name>
    <dbReference type="NCBI Taxonomy" id="1138822"/>
    <lineage>
        <taxon>Bacteria</taxon>
        <taxon>Bacillati</taxon>
        <taxon>Bacillota</taxon>
        <taxon>Bacilli</taxon>
        <taxon>Lactobacillales</taxon>
        <taxon>Lactobacillaceae</taxon>
        <taxon>Lentilactobacillus</taxon>
    </lineage>
</organism>
<evidence type="ECO:0000313" key="2">
    <source>
        <dbReference type="EMBL" id="AQW22334.1"/>
    </source>
</evidence>
<dbReference type="eggNOG" id="COG1670">
    <property type="taxonomic scope" value="Bacteria"/>
</dbReference>
<dbReference type="KEGG" id="lcu:PL11_005765"/>
<dbReference type="RefSeq" id="WP_035168370.1">
    <property type="nucleotide sequence ID" value="NZ_CP018906.1"/>
</dbReference>
<feature type="domain" description="N-acetyltransferase" evidence="1">
    <location>
        <begin position="3"/>
        <end position="162"/>
    </location>
</feature>